<evidence type="ECO:0000256" key="1">
    <source>
        <dbReference type="SAM" id="MobiDB-lite"/>
    </source>
</evidence>
<feature type="compositionally biased region" description="Low complexity" evidence="1">
    <location>
        <begin position="29"/>
        <end position="40"/>
    </location>
</feature>
<proteinExistence type="predicted"/>
<keyword evidence="3" id="KW-1185">Reference proteome</keyword>
<dbReference type="RefSeq" id="XP_013896415.1">
    <property type="nucleotide sequence ID" value="XM_014040961.1"/>
</dbReference>
<dbReference type="Proteomes" id="UP000054498">
    <property type="component" value="Unassembled WGS sequence"/>
</dbReference>
<protein>
    <submittedName>
        <fullName evidence="2">Uncharacterized protein</fullName>
    </submittedName>
</protein>
<sequence length="58" mass="5994">VEAVDSQQRPQLIKLLHAYCPSRQPRPAAPSGLLGLSAGRLSGGSRHGSAGGSRNSRS</sequence>
<evidence type="ECO:0000313" key="2">
    <source>
        <dbReference type="EMBL" id="KIY97395.1"/>
    </source>
</evidence>
<accession>A0A0D2MS54</accession>
<dbReference type="KEGG" id="mng:MNEG_10569"/>
<organism evidence="2 3">
    <name type="scientific">Monoraphidium neglectum</name>
    <dbReference type="NCBI Taxonomy" id="145388"/>
    <lineage>
        <taxon>Eukaryota</taxon>
        <taxon>Viridiplantae</taxon>
        <taxon>Chlorophyta</taxon>
        <taxon>core chlorophytes</taxon>
        <taxon>Chlorophyceae</taxon>
        <taxon>CS clade</taxon>
        <taxon>Sphaeropleales</taxon>
        <taxon>Selenastraceae</taxon>
        <taxon>Monoraphidium</taxon>
    </lineage>
</organism>
<dbReference type="AlphaFoldDB" id="A0A0D2MS54"/>
<feature type="non-terminal residue" evidence="2">
    <location>
        <position position="1"/>
    </location>
</feature>
<gene>
    <name evidence="2" type="ORF">MNEG_10569</name>
</gene>
<reference evidence="2 3" key="1">
    <citation type="journal article" date="2013" name="BMC Genomics">
        <title>Reconstruction of the lipid metabolism for the microalga Monoraphidium neglectum from its genome sequence reveals characteristics suitable for biofuel production.</title>
        <authorList>
            <person name="Bogen C."/>
            <person name="Al-Dilaimi A."/>
            <person name="Albersmeier A."/>
            <person name="Wichmann J."/>
            <person name="Grundmann M."/>
            <person name="Rupp O."/>
            <person name="Lauersen K.J."/>
            <person name="Blifernez-Klassen O."/>
            <person name="Kalinowski J."/>
            <person name="Goesmann A."/>
            <person name="Mussgnug J.H."/>
            <person name="Kruse O."/>
        </authorList>
    </citation>
    <scope>NUCLEOTIDE SEQUENCE [LARGE SCALE GENOMIC DNA]</scope>
    <source>
        <strain evidence="2 3">SAG 48.87</strain>
    </source>
</reference>
<evidence type="ECO:0000313" key="3">
    <source>
        <dbReference type="Proteomes" id="UP000054498"/>
    </source>
</evidence>
<feature type="compositionally biased region" description="Gly residues" evidence="1">
    <location>
        <begin position="41"/>
        <end position="51"/>
    </location>
</feature>
<dbReference type="EMBL" id="KK102589">
    <property type="protein sequence ID" value="KIY97395.1"/>
    <property type="molecule type" value="Genomic_DNA"/>
</dbReference>
<dbReference type="GeneID" id="25727744"/>
<feature type="region of interest" description="Disordered" evidence="1">
    <location>
        <begin position="22"/>
        <end position="58"/>
    </location>
</feature>
<name>A0A0D2MS54_9CHLO</name>